<dbReference type="AlphaFoldDB" id="A0AAV7T3R6"/>
<sequence>MRQLRCDGPAARGAAKWVQTPTVRDPVERGGQRRDLAGCKCCEAEKAKEVRTRLSAPPMGQKRLTGQTKWLTYGWGLNGATWHVRARVRGPMLGAREMALWQEPDTRLRQWEREAP</sequence>
<evidence type="ECO:0000313" key="2">
    <source>
        <dbReference type="Proteomes" id="UP001066276"/>
    </source>
</evidence>
<reference evidence="1" key="1">
    <citation type="journal article" date="2022" name="bioRxiv">
        <title>Sequencing and chromosome-scale assembly of the giantPleurodeles waltlgenome.</title>
        <authorList>
            <person name="Brown T."/>
            <person name="Elewa A."/>
            <person name="Iarovenko S."/>
            <person name="Subramanian E."/>
            <person name="Araus A.J."/>
            <person name="Petzold A."/>
            <person name="Susuki M."/>
            <person name="Suzuki K.-i.T."/>
            <person name="Hayashi T."/>
            <person name="Toyoda A."/>
            <person name="Oliveira C."/>
            <person name="Osipova E."/>
            <person name="Leigh N.D."/>
            <person name="Simon A."/>
            <person name="Yun M.H."/>
        </authorList>
    </citation>
    <scope>NUCLEOTIDE SEQUENCE</scope>
    <source>
        <strain evidence="1">20211129_DDA</strain>
        <tissue evidence="1">Liver</tissue>
    </source>
</reference>
<dbReference type="Proteomes" id="UP001066276">
    <property type="component" value="Chromosome 4_1"/>
</dbReference>
<organism evidence="1 2">
    <name type="scientific">Pleurodeles waltl</name>
    <name type="common">Iberian ribbed newt</name>
    <dbReference type="NCBI Taxonomy" id="8319"/>
    <lineage>
        <taxon>Eukaryota</taxon>
        <taxon>Metazoa</taxon>
        <taxon>Chordata</taxon>
        <taxon>Craniata</taxon>
        <taxon>Vertebrata</taxon>
        <taxon>Euteleostomi</taxon>
        <taxon>Amphibia</taxon>
        <taxon>Batrachia</taxon>
        <taxon>Caudata</taxon>
        <taxon>Salamandroidea</taxon>
        <taxon>Salamandridae</taxon>
        <taxon>Pleurodelinae</taxon>
        <taxon>Pleurodeles</taxon>
    </lineage>
</organism>
<dbReference type="EMBL" id="JANPWB010000007">
    <property type="protein sequence ID" value="KAJ1171108.1"/>
    <property type="molecule type" value="Genomic_DNA"/>
</dbReference>
<comment type="caution">
    <text evidence="1">The sequence shown here is derived from an EMBL/GenBank/DDBJ whole genome shotgun (WGS) entry which is preliminary data.</text>
</comment>
<proteinExistence type="predicted"/>
<evidence type="ECO:0000313" key="1">
    <source>
        <dbReference type="EMBL" id="KAJ1171108.1"/>
    </source>
</evidence>
<accession>A0AAV7T3R6</accession>
<gene>
    <name evidence="1" type="ORF">NDU88_002979</name>
</gene>
<keyword evidence="2" id="KW-1185">Reference proteome</keyword>
<name>A0AAV7T3R6_PLEWA</name>
<protein>
    <submittedName>
        <fullName evidence="1">Uncharacterized protein</fullName>
    </submittedName>
</protein>